<gene>
    <name evidence="3" type="ORF">OIK44_20850</name>
</gene>
<evidence type="ECO:0000259" key="2">
    <source>
        <dbReference type="SMART" id="SM00014"/>
    </source>
</evidence>
<dbReference type="Pfam" id="PF01569">
    <property type="entry name" value="PAP2"/>
    <property type="match status" value="1"/>
</dbReference>
<feature type="domain" description="Phosphatidic acid phosphatase type 2/haloperoxidase" evidence="2">
    <location>
        <begin position="108"/>
        <end position="224"/>
    </location>
</feature>
<dbReference type="PANTHER" id="PTHR14969:SF13">
    <property type="entry name" value="AT30094P"/>
    <property type="match status" value="1"/>
</dbReference>
<feature type="transmembrane region" description="Helical" evidence="1">
    <location>
        <begin position="23"/>
        <end position="49"/>
    </location>
</feature>
<dbReference type="Gene3D" id="1.20.144.10">
    <property type="entry name" value="Phosphatidic acid phosphatase type 2/haloperoxidase"/>
    <property type="match status" value="2"/>
</dbReference>
<name>A0ABT5K5I7_9BURK</name>
<comment type="caution">
    <text evidence="3">The sequence shown here is derived from an EMBL/GenBank/DDBJ whole genome shotgun (WGS) entry which is preliminary data.</text>
</comment>
<evidence type="ECO:0000256" key="1">
    <source>
        <dbReference type="SAM" id="Phobius"/>
    </source>
</evidence>
<keyword evidence="1" id="KW-0812">Transmembrane</keyword>
<keyword evidence="4" id="KW-1185">Reference proteome</keyword>
<dbReference type="PANTHER" id="PTHR14969">
    <property type="entry name" value="SPHINGOSINE-1-PHOSPHATE PHOSPHOHYDROLASE"/>
    <property type="match status" value="1"/>
</dbReference>
<proteinExistence type="predicted"/>
<dbReference type="SUPFAM" id="SSF48317">
    <property type="entry name" value="Acid phosphatase/Vanadium-dependent haloperoxidase"/>
    <property type="match status" value="1"/>
</dbReference>
<dbReference type="InterPro" id="IPR000326">
    <property type="entry name" value="PAP2/HPO"/>
</dbReference>
<dbReference type="RefSeq" id="WP_273673591.1">
    <property type="nucleotide sequence ID" value="NZ_JAQQXR010000010.1"/>
</dbReference>
<protein>
    <submittedName>
        <fullName evidence="3">Phosphatase PAP2 family protein</fullName>
    </submittedName>
</protein>
<feature type="transmembrane region" description="Helical" evidence="1">
    <location>
        <begin position="69"/>
        <end position="100"/>
    </location>
</feature>
<organism evidence="3 4">
    <name type="scientific">Janthinobacterium fluminis</name>
    <dbReference type="NCBI Taxonomy" id="2987524"/>
    <lineage>
        <taxon>Bacteria</taxon>
        <taxon>Pseudomonadati</taxon>
        <taxon>Pseudomonadota</taxon>
        <taxon>Betaproteobacteria</taxon>
        <taxon>Burkholderiales</taxon>
        <taxon>Oxalobacteraceae</taxon>
        <taxon>Janthinobacterium</taxon>
    </lineage>
</organism>
<reference evidence="3 4" key="1">
    <citation type="submission" date="2022-10" db="EMBL/GenBank/DDBJ databases">
        <title>Janthinobacterium sp. hw3 Genome sequencing.</title>
        <authorList>
            <person name="Park S."/>
        </authorList>
    </citation>
    <scope>NUCLEOTIDE SEQUENCE [LARGE SCALE GENOMIC DNA]</scope>
    <source>
        <strain evidence="4">hw3</strain>
    </source>
</reference>
<feature type="transmembrane region" description="Helical" evidence="1">
    <location>
        <begin position="107"/>
        <end position="130"/>
    </location>
</feature>
<evidence type="ECO:0000313" key="3">
    <source>
        <dbReference type="EMBL" id="MDC8760041.1"/>
    </source>
</evidence>
<dbReference type="SMART" id="SM00014">
    <property type="entry name" value="acidPPc"/>
    <property type="match status" value="1"/>
</dbReference>
<evidence type="ECO:0000313" key="4">
    <source>
        <dbReference type="Proteomes" id="UP001221208"/>
    </source>
</evidence>
<dbReference type="CDD" id="cd03392">
    <property type="entry name" value="PAP2_like_2"/>
    <property type="match status" value="1"/>
</dbReference>
<dbReference type="InterPro" id="IPR036938">
    <property type="entry name" value="PAP2/HPO_sf"/>
</dbReference>
<dbReference type="EMBL" id="JAQQXR010000010">
    <property type="protein sequence ID" value="MDC8760041.1"/>
    <property type="molecule type" value="Genomic_DNA"/>
</dbReference>
<feature type="transmembrane region" description="Helical" evidence="1">
    <location>
        <begin position="183"/>
        <end position="203"/>
    </location>
</feature>
<sequence length="244" mass="26038">MTSPAPSKFSKFLAARLSPDGEFGLYLTAGVALLLAAAWIFGAIAEAVMGAAQITVIDVQISQWFNAHAVAWLTGVMVVVTHAHSVAGIVALTALLALYFYRKQARFWLLTLLVAMPGVMVLNVLLKYLFVRARPSFETPILDLQLSSYSFPSGHTATATVLYGLLGAYLVCRTPKWGARAAIALGAALMVALVALSRIYLGAHYPSDVLAAMAESCGWLAVCMTASSHLRRRLDAANHQGGLS</sequence>
<accession>A0ABT5K5I7</accession>
<dbReference type="Proteomes" id="UP001221208">
    <property type="component" value="Unassembled WGS sequence"/>
</dbReference>
<keyword evidence="1" id="KW-1133">Transmembrane helix</keyword>
<feature type="transmembrane region" description="Helical" evidence="1">
    <location>
        <begin position="150"/>
        <end position="171"/>
    </location>
</feature>
<keyword evidence="1" id="KW-0472">Membrane</keyword>